<evidence type="ECO:0000256" key="1">
    <source>
        <dbReference type="SAM" id="MobiDB-lite"/>
    </source>
</evidence>
<evidence type="ECO:0000313" key="3">
    <source>
        <dbReference type="Proteomes" id="UP000054565"/>
    </source>
</evidence>
<dbReference type="EMBL" id="DS028098">
    <property type="protein sequence ID" value="KMP08931.1"/>
    <property type="molecule type" value="Genomic_DNA"/>
</dbReference>
<accession>A0A0J6YJU7</accession>
<sequence>MQLIQLKWLKRKNKSSYDGNCRVSSPSGGDAESLNVSMVRDQVARRRAQSTAANKQETDSGERAERRIKRAEKSLTILYPSIPRSPESITGFRPPNTYSRPCTTRLSLSNSRLLSLHQAISYSSPKDALQDDITTSLLASCCDCRRSTDIPHNTEDNEEERYPISPYLF</sequence>
<dbReference type="Proteomes" id="UP000054565">
    <property type="component" value="Unassembled WGS sequence"/>
</dbReference>
<reference evidence="3" key="1">
    <citation type="journal article" date="2010" name="Genome Res.">
        <title>Population genomic sequencing of Coccidioides fungi reveals recent hybridization and transposon control.</title>
        <authorList>
            <person name="Neafsey D.E."/>
            <person name="Barker B.M."/>
            <person name="Sharpton T.J."/>
            <person name="Stajich J.E."/>
            <person name="Park D.J."/>
            <person name="Whiston E."/>
            <person name="Hung C.-Y."/>
            <person name="McMahan C."/>
            <person name="White J."/>
            <person name="Sykes S."/>
            <person name="Heiman D."/>
            <person name="Young S."/>
            <person name="Zeng Q."/>
            <person name="Abouelleil A."/>
            <person name="Aftuck L."/>
            <person name="Bessette D."/>
            <person name="Brown A."/>
            <person name="FitzGerald M."/>
            <person name="Lui A."/>
            <person name="Macdonald J.P."/>
            <person name="Priest M."/>
            <person name="Orbach M.J."/>
            <person name="Galgiani J.N."/>
            <person name="Kirkland T.N."/>
            <person name="Cole G.T."/>
            <person name="Birren B.W."/>
            <person name="Henn M.R."/>
            <person name="Taylor J.W."/>
            <person name="Rounsley S.D."/>
        </authorList>
    </citation>
    <scope>NUCLEOTIDE SEQUENCE [LARGE SCALE GENOMIC DNA]</scope>
    <source>
        <strain evidence="3">RMSCC 2394</strain>
    </source>
</reference>
<dbReference type="AlphaFoldDB" id="A0A0J6YJU7"/>
<feature type="compositionally biased region" description="Basic and acidic residues" evidence="1">
    <location>
        <begin position="56"/>
        <end position="65"/>
    </location>
</feature>
<name>A0A0J6YJU7_COCIT</name>
<protein>
    <submittedName>
        <fullName evidence="2">Uncharacterized protein</fullName>
    </submittedName>
</protein>
<organism evidence="2 3">
    <name type="scientific">Coccidioides immitis RMSCC 2394</name>
    <dbReference type="NCBI Taxonomy" id="404692"/>
    <lineage>
        <taxon>Eukaryota</taxon>
        <taxon>Fungi</taxon>
        <taxon>Dikarya</taxon>
        <taxon>Ascomycota</taxon>
        <taxon>Pezizomycotina</taxon>
        <taxon>Eurotiomycetes</taxon>
        <taxon>Eurotiomycetidae</taxon>
        <taxon>Onygenales</taxon>
        <taxon>Onygenaceae</taxon>
        <taxon>Coccidioides</taxon>
    </lineage>
</organism>
<evidence type="ECO:0000313" key="2">
    <source>
        <dbReference type="EMBL" id="KMP08931.1"/>
    </source>
</evidence>
<proteinExistence type="predicted"/>
<feature type="region of interest" description="Disordered" evidence="1">
    <location>
        <begin position="149"/>
        <end position="169"/>
    </location>
</feature>
<gene>
    <name evidence="2" type="ORF">CIRG_08613</name>
</gene>
<feature type="region of interest" description="Disordered" evidence="1">
    <location>
        <begin position="42"/>
        <end position="67"/>
    </location>
</feature>